<evidence type="ECO:0000256" key="1">
    <source>
        <dbReference type="SAM" id="Phobius"/>
    </source>
</evidence>
<keyword evidence="1" id="KW-1133">Transmembrane helix</keyword>
<evidence type="ECO:0000313" key="2">
    <source>
        <dbReference type="EMBL" id="MDN7124075.1"/>
    </source>
</evidence>
<dbReference type="Proteomes" id="UP001169491">
    <property type="component" value="Unassembled WGS sequence"/>
</dbReference>
<gene>
    <name evidence="2" type="ORF">J6I90_04220</name>
    <name evidence="3" type="ORF">J6I92_00385</name>
</gene>
<dbReference type="AlphaFoldDB" id="A0AAW7R0C4"/>
<dbReference type="RefSeq" id="WP_301720606.1">
    <property type="nucleotide sequence ID" value="NZ_JAGGJB010000002.1"/>
</dbReference>
<protein>
    <submittedName>
        <fullName evidence="2">Uncharacterized protein</fullName>
    </submittedName>
</protein>
<keyword evidence="1" id="KW-0472">Membrane</keyword>
<keyword evidence="4" id="KW-1185">Reference proteome</keyword>
<comment type="caution">
    <text evidence="2">The sequence shown here is derived from an EMBL/GenBank/DDBJ whole genome shotgun (WGS) entry which is preliminary data.</text>
</comment>
<dbReference type="Proteomes" id="UP001169492">
    <property type="component" value="Unassembled WGS sequence"/>
</dbReference>
<sequence>MIYGIIIVVVGIALFLSGIWEQNLVTIILGALLGVAGWIGFTFKWHAAKKQGQQKKDE</sequence>
<reference evidence="4 5" key="1">
    <citation type="submission" date="2021-03" db="EMBL/GenBank/DDBJ databases">
        <title>Pseudidiomarina terrestris, a new bacterium isolated from saline soil.</title>
        <authorList>
            <person name="Galisteo C."/>
            <person name="De La Haba R."/>
            <person name="Sanchez-Porro C."/>
            <person name="Ventosa A."/>
        </authorList>
    </citation>
    <scope>NUCLEOTIDE SEQUENCE [LARGE SCALE GENOMIC DNA]</scope>
    <source>
        <strain evidence="2 5">1APP75-32.1</strain>
        <strain evidence="4">1APR75-15</strain>
        <strain evidence="3">1ASR75-15</strain>
    </source>
</reference>
<name>A0AAW7R0C4_9GAMM</name>
<feature type="transmembrane region" description="Helical" evidence="1">
    <location>
        <begin position="5"/>
        <end position="20"/>
    </location>
</feature>
<evidence type="ECO:0000313" key="3">
    <source>
        <dbReference type="EMBL" id="MDN7128332.1"/>
    </source>
</evidence>
<keyword evidence="1" id="KW-0812">Transmembrane</keyword>
<accession>A0AAW7R0C4</accession>
<evidence type="ECO:0000313" key="4">
    <source>
        <dbReference type="Proteomes" id="UP001169491"/>
    </source>
</evidence>
<dbReference type="EMBL" id="JAGGJC010000001">
    <property type="protein sequence ID" value="MDN7128332.1"/>
    <property type="molecule type" value="Genomic_DNA"/>
</dbReference>
<evidence type="ECO:0000313" key="5">
    <source>
        <dbReference type="Proteomes" id="UP001169492"/>
    </source>
</evidence>
<organism evidence="2 5">
    <name type="scientific">Pseudidiomarina terrestris</name>
    <dbReference type="NCBI Taxonomy" id="2820060"/>
    <lineage>
        <taxon>Bacteria</taxon>
        <taxon>Pseudomonadati</taxon>
        <taxon>Pseudomonadota</taxon>
        <taxon>Gammaproteobacteria</taxon>
        <taxon>Alteromonadales</taxon>
        <taxon>Idiomarinaceae</taxon>
        <taxon>Pseudidiomarina</taxon>
    </lineage>
</organism>
<feature type="transmembrane region" description="Helical" evidence="1">
    <location>
        <begin position="26"/>
        <end position="47"/>
    </location>
</feature>
<dbReference type="EMBL" id="JAGGJB010000002">
    <property type="protein sequence ID" value="MDN7124075.1"/>
    <property type="molecule type" value="Genomic_DNA"/>
</dbReference>
<proteinExistence type="predicted"/>